<feature type="compositionally biased region" description="Basic residues" evidence="1">
    <location>
        <begin position="8"/>
        <end position="21"/>
    </location>
</feature>
<evidence type="ECO:0000256" key="1">
    <source>
        <dbReference type="SAM" id="MobiDB-lite"/>
    </source>
</evidence>
<reference evidence="2 3" key="1">
    <citation type="submission" date="2019-04" db="EMBL/GenBank/DDBJ databases">
        <authorList>
            <person name="Van Vliet M D."/>
        </authorList>
    </citation>
    <scope>NUCLEOTIDE SEQUENCE [LARGE SCALE GENOMIC DNA]</scope>
    <source>
        <strain evidence="2 3">F1</strain>
    </source>
</reference>
<sequence length="47" mass="5622">MAVPQAARLHRRTGNPPRPKGRRLINVMIERFWRRIKHEDIRECMGA</sequence>
<organism evidence="2 3">
    <name type="scientific">Pontiella desulfatans</name>
    <dbReference type="NCBI Taxonomy" id="2750659"/>
    <lineage>
        <taxon>Bacteria</taxon>
        <taxon>Pseudomonadati</taxon>
        <taxon>Kiritimatiellota</taxon>
        <taxon>Kiritimatiellia</taxon>
        <taxon>Kiritimatiellales</taxon>
        <taxon>Pontiellaceae</taxon>
        <taxon>Pontiella</taxon>
    </lineage>
</organism>
<dbReference type="AlphaFoldDB" id="A0A6C2U9M8"/>
<keyword evidence="3" id="KW-1185">Reference proteome</keyword>
<evidence type="ECO:0000313" key="3">
    <source>
        <dbReference type="Proteomes" id="UP000366872"/>
    </source>
</evidence>
<evidence type="ECO:0000313" key="2">
    <source>
        <dbReference type="EMBL" id="VGO16086.1"/>
    </source>
</evidence>
<gene>
    <name evidence="2" type="ORF">PDESU_04676</name>
</gene>
<name>A0A6C2U9M8_PONDE</name>
<protein>
    <submittedName>
        <fullName evidence="2">Uncharacterized protein</fullName>
    </submittedName>
</protein>
<proteinExistence type="predicted"/>
<accession>A0A6C2U9M8</accession>
<dbReference type="EMBL" id="CAAHFG010000003">
    <property type="protein sequence ID" value="VGO16086.1"/>
    <property type="molecule type" value="Genomic_DNA"/>
</dbReference>
<dbReference type="Proteomes" id="UP000366872">
    <property type="component" value="Unassembled WGS sequence"/>
</dbReference>
<feature type="region of interest" description="Disordered" evidence="1">
    <location>
        <begin position="1"/>
        <end position="21"/>
    </location>
</feature>